<comment type="caution">
    <text evidence="10">The sequence shown here is derived from an EMBL/GenBank/DDBJ whole genome shotgun (WGS) entry which is preliminary data.</text>
</comment>
<keyword evidence="6" id="KW-0804">Transcription</keyword>
<dbReference type="AlphaFoldDB" id="A0A822ZGF9"/>
<keyword evidence="5" id="KW-0010">Activator</keyword>
<evidence type="ECO:0000256" key="3">
    <source>
        <dbReference type="ARBA" id="ARBA00023016"/>
    </source>
</evidence>
<evidence type="ECO:0000256" key="2">
    <source>
        <dbReference type="ARBA" id="ARBA00023015"/>
    </source>
</evidence>
<keyword evidence="7" id="KW-0539">Nucleus</keyword>
<evidence type="ECO:0000313" key="10">
    <source>
        <dbReference type="EMBL" id="DAD40728.1"/>
    </source>
</evidence>
<dbReference type="InterPro" id="IPR001471">
    <property type="entry name" value="AP2/ERF_dom"/>
</dbReference>
<protein>
    <recommendedName>
        <fullName evidence="9">AP2/ERF domain-containing protein</fullName>
    </recommendedName>
</protein>
<comment type="similarity">
    <text evidence="8">Belongs to the AP2/ERF transcription factor family. ERF subfamily.</text>
</comment>
<evidence type="ECO:0000256" key="6">
    <source>
        <dbReference type="ARBA" id="ARBA00023163"/>
    </source>
</evidence>
<feature type="domain" description="AP2/ERF" evidence="9">
    <location>
        <begin position="7"/>
        <end position="43"/>
    </location>
</feature>
<dbReference type="GO" id="GO:0003700">
    <property type="term" value="F:DNA-binding transcription factor activity"/>
    <property type="evidence" value="ECO:0007669"/>
    <property type="project" value="InterPro"/>
</dbReference>
<accession>A0A822ZGF9</accession>
<dbReference type="Proteomes" id="UP000607653">
    <property type="component" value="Unassembled WGS sequence"/>
</dbReference>
<dbReference type="PANTHER" id="PTHR31241">
    <property type="entry name" value="DEHYDRATION-RESPONSIVE ELEMENT-BINDING PROTEIN 2C"/>
    <property type="match status" value="1"/>
</dbReference>
<keyword evidence="3" id="KW-0346">Stress response</keyword>
<dbReference type="SUPFAM" id="SSF54171">
    <property type="entry name" value="DNA-binding domain"/>
    <property type="match status" value="1"/>
</dbReference>
<reference evidence="10 11" key="1">
    <citation type="journal article" date="2020" name="Mol. Biol. Evol.">
        <title>Distinct Expression and Methylation Patterns for Genes with Different Fates following a Single Whole-Genome Duplication in Flowering Plants.</title>
        <authorList>
            <person name="Shi T."/>
            <person name="Rahmani R.S."/>
            <person name="Gugger P.F."/>
            <person name="Wang M."/>
            <person name="Li H."/>
            <person name="Zhang Y."/>
            <person name="Li Z."/>
            <person name="Wang Q."/>
            <person name="Van de Peer Y."/>
            <person name="Marchal K."/>
            <person name="Chen J."/>
        </authorList>
    </citation>
    <scope>NUCLEOTIDE SEQUENCE [LARGE SCALE GENOMIC DNA]</scope>
    <source>
        <tissue evidence="10">Leaf</tissue>
    </source>
</reference>
<keyword evidence="4" id="KW-0238">DNA-binding</keyword>
<dbReference type="EMBL" id="DUZY01000005">
    <property type="protein sequence ID" value="DAD40728.1"/>
    <property type="molecule type" value="Genomic_DNA"/>
</dbReference>
<comment type="subcellular location">
    <subcellularLocation>
        <location evidence="1">Nucleus</location>
    </subcellularLocation>
</comment>
<dbReference type="InterPro" id="IPR016177">
    <property type="entry name" value="DNA-bd_dom_sf"/>
</dbReference>
<dbReference type="InterPro" id="IPR036955">
    <property type="entry name" value="AP2/ERF_dom_sf"/>
</dbReference>
<name>A0A822ZGF9_NELNU</name>
<dbReference type="Gene3D" id="3.30.730.10">
    <property type="entry name" value="AP2/ERF domain"/>
    <property type="match status" value="1"/>
</dbReference>
<dbReference type="PANTHER" id="PTHR31241:SF62">
    <property type="entry name" value="DEHYDRATION-RESPONSIVE ELEMENT-BINDING PROTEIN 2D"/>
    <property type="match status" value="1"/>
</dbReference>
<dbReference type="PROSITE" id="PS51032">
    <property type="entry name" value="AP2_ERF"/>
    <property type="match status" value="1"/>
</dbReference>
<gene>
    <name evidence="10" type="ORF">HUJ06_015051</name>
</gene>
<keyword evidence="2" id="KW-0805">Transcription regulation</keyword>
<evidence type="ECO:0000256" key="5">
    <source>
        <dbReference type="ARBA" id="ARBA00023159"/>
    </source>
</evidence>
<dbReference type="GO" id="GO:0005634">
    <property type="term" value="C:nucleus"/>
    <property type="evidence" value="ECO:0007669"/>
    <property type="project" value="UniProtKB-SubCell"/>
</dbReference>
<dbReference type="CDD" id="cd00018">
    <property type="entry name" value="AP2"/>
    <property type="match status" value="1"/>
</dbReference>
<organism evidence="10 11">
    <name type="scientific">Nelumbo nucifera</name>
    <name type="common">Sacred lotus</name>
    <dbReference type="NCBI Taxonomy" id="4432"/>
    <lineage>
        <taxon>Eukaryota</taxon>
        <taxon>Viridiplantae</taxon>
        <taxon>Streptophyta</taxon>
        <taxon>Embryophyta</taxon>
        <taxon>Tracheophyta</taxon>
        <taxon>Spermatophyta</taxon>
        <taxon>Magnoliopsida</taxon>
        <taxon>Proteales</taxon>
        <taxon>Nelumbonaceae</taxon>
        <taxon>Nelumbo</taxon>
    </lineage>
</organism>
<dbReference type="PRINTS" id="PR00367">
    <property type="entry name" value="ETHRSPELEMNT"/>
</dbReference>
<dbReference type="GO" id="GO:0003677">
    <property type="term" value="F:DNA binding"/>
    <property type="evidence" value="ECO:0007669"/>
    <property type="project" value="UniProtKB-KW"/>
</dbReference>
<evidence type="ECO:0000313" key="11">
    <source>
        <dbReference type="Proteomes" id="UP000607653"/>
    </source>
</evidence>
<dbReference type="Pfam" id="PF00847">
    <property type="entry name" value="AP2"/>
    <property type="match status" value="1"/>
</dbReference>
<evidence type="ECO:0000256" key="7">
    <source>
        <dbReference type="ARBA" id="ARBA00023242"/>
    </source>
</evidence>
<proteinExistence type="inferred from homology"/>
<evidence type="ECO:0000256" key="1">
    <source>
        <dbReference type="ARBA" id="ARBA00004123"/>
    </source>
</evidence>
<sequence length="118" mass="13101">MEPALPNYRGVKQRTWGKWVAEIREPNRGSRLWLGTFSTAAKAMYGRCARLNFPASSASMESPYSATTSSSYYEVCLPEELKVNLPTVEPMPKQCESLIYSQPCTVTEVAVPSPMTTS</sequence>
<dbReference type="SMART" id="SM00380">
    <property type="entry name" value="AP2"/>
    <property type="match status" value="1"/>
</dbReference>
<evidence type="ECO:0000259" key="9">
    <source>
        <dbReference type="PROSITE" id="PS51032"/>
    </source>
</evidence>
<evidence type="ECO:0000256" key="4">
    <source>
        <dbReference type="ARBA" id="ARBA00023125"/>
    </source>
</evidence>
<keyword evidence="11" id="KW-1185">Reference proteome</keyword>
<evidence type="ECO:0000256" key="8">
    <source>
        <dbReference type="ARBA" id="ARBA00024343"/>
    </source>
</evidence>